<keyword evidence="3" id="KW-1185">Reference proteome</keyword>
<dbReference type="Proteomes" id="UP001177670">
    <property type="component" value="Unassembled WGS sequence"/>
</dbReference>
<sequence length="109" mass="12270">MNGDKRWISGGRILTKMAEGSVKEGRLHGGAWRAKRDGLPPRGFLLVDILFRACVREVEAKVKSLSWRSHCRKRRTGLPLSRVCKTASSNTPCTGLETPYENESPVKYR</sequence>
<evidence type="ECO:0000256" key="1">
    <source>
        <dbReference type="SAM" id="MobiDB-lite"/>
    </source>
</evidence>
<gene>
    <name evidence="2" type="ORF">K0M31_002567</name>
</gene>
<dbReference type="AlphaFoldDB" id="A0AA40KYR6"/>
<evidence type="ECO:0000313" key="3">
    <source>
        <dbReference type="Proteomes" id="UP001177670"/>
    </source>
</evidence>
<evidence type="ECO:0000313" key="2">
    <source>
        <dbReference type="EMBL" id="KAK1138080.1"/>
    </source>
</evidence>
<dbReference type="EMBL" id="JAHYIQ010000001">
    <property type="protein sequence ID" value="KAK1138080.1"/>
    <property type="molecule type" value="Genomic_DNA"/>
</dbReference>
<name>A0AA40KYR6_9HYME</name>
<proteinExistence type="predicted"/>
<feature type="region of interest" description="Disordered" evidence="1">
    <location>
        <begin position="87"/>
        <end position="109"/>
    </location>
</feature>
<comment type="caution">
    <text evidence="2">The sequence shown here is derived from an EMBL/GenBank/DDBJ whole genome shotgun (WGS) entry which is preliminary data.</text>
</comment>
<accession>A0AA40KYR6</accession>
<protein>
    <submittedName>
        <fullName evidence="2">Uncharacterized protein</fullName>
    </submittedName>
</protein>
<organism evidence="2 3">
    <name type="scientific">Melipona bicolor</name>
    <dbReference type="NCBI Taxonomy" id="60889"/>
    <lineage>
        <taxon>Eukaryota</taxon>
        <taxon>Metazoa</taxon>
        <taxon>Ecdysozoa</taxon>
        <taxon>Arthropoda</taxon>
        <taxon>Hexapoda</taxon>
        <taxon>Insecta</taxon>
        <taxon>Pterygota</taxon>
        <taxon>Neoptera</taxon>
        <taxon>Endopterygota</taxon>
        <taxon>Hymenoptera</taxon>
        <taxon>Apocrita</taxon>
        <taxon>Aculeata</taxon>
        <taxon>Apoidea</taxon>
        <taxon>Anthophila</taxon>
        <taxon>Apidae</taxon>
        <taxon>Melipona</taxon>
    </lineage>
</organism>
<reference evidence="2" key="1">
    <citation type="submission" date="2021-10" db="EMBL/GenBank/DDBJ databases">
        <title>Melipona bicolor Genome sequencing and assembly.</title>
        <authorList>
            <person name="Araujo N.S."/>
            <person name="Arias M.C."/>
        </authorList>
    </citation>
    <scope>NUCLEOTIDE SEQUENCE</scope>
    <source>
        <strain evidence="2">USP_2M_L1-L4_2017</strain>
        <tissue evidence="2">Whole body</tissue>
    </source>
</reference>